<evidence type="ECO:0000256" key="4">
    <source>
        <dbReference type="ARBA" id="ARBA00022989"/>
    </source>
</evidence>
<evidence type="ECO:0000256" key="3">
    <source>
        <dbReference type="ARBA" id="ARBA00022692"/>
    </source>
</evidence>
<feature type="transmembrane region" description="Helical" evidence="7">
    <location>
        <begin position="381"/>
        <end position="401"/>
    </location>
</feature>
<sequence>MIKHIFKTIWNERKINAWILLELVVVFCILWFCMDYMSFTLKGLLEPKGFDINHTYRINISMKDEGRKILSSSDAEAKEQITEDIWTIYDRIEKYPAIEAISFSNQAYPYTGSYSSTSMNVDSVNFGFRIKSVTPGFFDVFKIKLIHGTAFNWENIATDNPVIISANNDNLFADKNPEKVELIGAEESARKVIGVAERNKRIDYEPYEPIMYSPIKRWSQSIAGYRELCIRVKPEADKNFRERFAEDMRSQLQLGYYYLSGIEPISKAKEEYLGWSGYGDNFKSIYSITIFLVINIFLGVIGTFWFRIQSRRSEIGLRLALGASKANVKKMFIAETFMLLFLASIIASIVCVNIAIGDIVKMINVPVPARGEESVAAIQHLINYGLTFSFLFIISIIAVWYPANRASKIAPAEALRDE</sequence>
<evidence type="ECO:0000313" key="9">
    <source>
        <dbReference type="EMBL" id="MBB4035612.1"/>
    </source>
</evidence>
<name>A0A840CSU5_9BACT</name>
<evidence type="ECO:0000313" key="10">
    <source>
        <dbReference type="Proteomes" id="UP000555103"/>
    </source>
</evidence>
<gene>
    <name evidence="9" type="ORF">GGR21_001505</name>
</gene>
<feature type="domain" description="ABC3 transporter permease C-terminal" evidence="8">
    <location>
        <begin position="287"/>
        <end position="411"/>
    </location>
</feature>
<dbReference type="InterPro" id="IPR050250">
    <property type="entry name" value="Macrolide_Exporter_MacB"/>
</dbReference>
<dbReference type="PANTHER" id="PTHR30572">
    <property type="entry name" value="MEMBRANE COMPONENT OF TRANSPORTER-RELATED"/>
    <property type="match status" value="1"/>
</dbReference>
<evidence type="ECO:0000256" key="5">
    <source>
        <dbReference type="ARBA" id="ARBA00023136"/>
    </source>
</evidence>
<keyword evidence="2" id="KW-1003">Cell membrane</keyword>
<accession>A0A840CSU5</accession>
<dbReference type="GO" id="GO:0022857">
    <property type="term" value="F:transmembrane transporter activity"/>
    <property type="evidence" value="ECO:0007669"/>
    <property type="project" value="TreeGrafter"/>
</dbReference>
<comment type="similarity">
    <text evidence="6">Belongs to the ABC-4 integral membrane protein family.</text>
</comment>
<comment type="subcellular location">
    <subcellularLocation>
        <location evidence="1">Cell membrane</location>
        <topology evidence="1">Multi-pass membrane protein</topology>
    </subcellularLocation>
</comment>
<feature type="transmembrane region" description="Helical" evidence="7">
    <location>
        <begin position="337"/>
        <end position="360"/>
    </location>
</feature>
<evidence type="ECO:0000256" key="7">
    <source>
        <dbReference type="SAM" id="Phobius"/>
    </source>
</evidence>
<comment type="caution">
    <text evidence="9">The sequence shown here is derived from an EMBL/GenBank/DDBJ whole genome shotgun (WGS) entry which is preliminary data.</text>
</comment>
<dbReference type="AlphaFoldDB" id="A0A840CSU5"/>
<dbReference type="RefSeq" id="WP_183306537.1">
    <property type="nucleotide sequence ID" value="NZ_JACIEP010000004.1"/>
</dbReference>
<feature type="transmembrane region" description="Helical" evidence="7">
    <location>
        <begin position="285"/>
        <end position="308"/>
    </location>
</feature>
<dbReference type="InterPro" id="IPR003838">
    <property type="entry name" value="ABC3_permease_C"/>
</dbReference>
<evidence type="ECO:0000259" key="8">
    <source>
        <dbReference type="Pfam" id="PF02687"/>
    </source>
</evidence>
<dbReference type="Pfam" id="PF02687">
    <property type="entry name" value="FtsX"/>
    <property type="match status" value="1"/>
</dbReference>
<feature type="transmembrane region" description="Helical" evidence="7">
    <location>
        <begin position="15"/>
        <end position="34"/>
    </location>
</feature>
<keyword evidence="5 7" id="KW-0472">Membrane</keyword>
<keyword evidence="3 7" id="KW-0812">Transmembrane</keyword>
<keyword evidence="4 7" id="KW-1133">Transmembrane helix</keyword>
<evidence type="ECO:0000256" key="2">
    <source>
        <dbReference type="ARBA" id="ARBA00022475"/>
    </source>
</evidence>
<dbReference type="EMBL" id="JACIEP010000004">
    <property type="protein sequence ID" value="MBB4035612.1"/>
    <property type="molecule type" value="Genomic_DNA"/>
</dbReference>
<organism evidence="9 10">
    <name type="scientific">Dysgonomonas hofstadii</name>
    <dbReference type="NCBI Taxonomy" id="637886"/>
    <lineage>
        <taxon>Bacteria</taxon>
        <taxon>Pseudomonadati</taxon>
        <taxon>Bacteroidota</taxon>
        <taxon>Bacteroidia</taxon>
        <taxon>Bacteroidales</taxon>
        <taxon>Dysgonomonadaceae</taxon>
        <taxon>Dysgonomonas</taxon>
    </lineage>
</organism>
<evidence type="ECO:0000256" key="1">
    <source>
        <dbReference type="ARBA" id="ARBA00004651"/>
    </source>
</evidence>
<protein>
    <submittedName>
        <fullName evidence="9">Putative ABC transport system permease protein</fullName>
    </submittedName>
</protein>
<dbReference type="GO" id="GO:0005886">
    <property type="term" value="C:plasma membrane"/>
    <property type="evidence" value="ECO:0007669"/>
    <property type="project" value="UniProtKB-SubCell"/>
</dbReference>
<proteinExistence type="inferred from homology"/>
<evidence type="ECO:0000256" key="6">
    <source>
        <dbReference type="ARBA" id="ARBA00038076"/>
    </source>
</evidence>
<dbReference type="Proteomes" id="UP000555103">
    <property type="component" value="Unassembled WGS sequence"/>
</dbReference>
<reference evidence="9 10" key="1">
    <citation type="submission" date="2020-08" db="EMBL/GenBank/DDBJ databases">
        <title>Genomic Encyclopedia of Type Strains, Phase IV (KMG-IV): sequencing the most valuable type-strain genomes for metagenomic binning, comparative biology and taxonomic classification.</title>
        <authorList>
            <person name="Goeker M."/>
        </authorList>
    </citation>
    <scope>NUCLEOTIDE SEQUENCE [LARGE SCALE GENOMIC DNA]</scope>
    <source>
        <strain evidence="9 10">DSM 104969</strain>
    </source>
</reference>
<dbReference type="PANTHER" id="PTHR30572:SF4">
    <property type="entry name" value="ABC TRANSPORTER PERMEASE YTRF"/>
    <property type="match status" value="1"/>
</dbReference>
<keyword evidence="10" id="KW-1185">Reference proteome</keyword>